<accession>G6ECK8</accession>
<dbReference type="eggNOG" id="COG1012">
    <property type="taxonomic scope" value="Bacteria"/>
</dbReference>
<evidence type="ECO:0000313" key="6">
    <source>
        <dbReference type="EMBL" id="EHJ60919.1"/>
    </source>
</evidence>
<dbReference type="PATRIC" id="fig|1088721.3.peg.2058"/>
<evidence type="ECO:0000256" key="3">
    <source>
        <dbReference type="PROSITE-ProRule" id="PRU10007"/>
    </source>
</evidence>
<evidence type="ECO:0000259" key="5">
    <source>
        <dbReference type="Pfam" id="PF00171"/>
    </source>
</evidence>
<evidence type="ECO:0000313" key="7">
    <source>
        <dbReference type="Proteomes" id="UP000004030"/>
    </source>
</evidence>
<protein>
    <submittedName>
        <fullName evidence="6">Aldehyde dehydrogenase (NAD+)</fullName>
    </submittedName>
</protein>
<dbReference type="FunFam" id="3.40.309.10:FF:000012">
    <property type="entry name" value="Betaine aldehyde dehydrogenase"/>
    <property type="match status" value="1"/>
</dbReference>
<name>G6ECK8_9SPHN</name>
<dbReference type="InterPro" id="IPR016163">
    <property type="entry name" value="Ald_DH_C"/>
</dbReference>
<keyword evidence="7" id="KW-1185">Reference proteome</keyword>
<dbReference type="InterPro" id="IPR016161">
    <property type="entry name" value="Ald_DH/histidinol_DH"/>
</dbReference>
<feature type="active site" evidence="3">
    <location>
        <position position="255"/>
    </location>
</feature>
<sequence length="486" mass="51441">MKPANISALPKPGFVIGGKKTTESSIGSYDHLYPANGQLTYAVPLGGKKEMDEAVAAARKAYPAWRAMPVNEKRKLMNRFAQVIRDHGEELKAIVMAENGSPHMMADVFPEWIADLFEYNAGWADKIGGDMITTWPAPAFDYTIDEPYGVIGIIVPWNGPAISFGQMIAPAMAVGNTCIIKPSEFAPYSCIRLGELALEAGIPEGVINVVPGGGEGGTALCSHPGVDKLHFTGGGHTAQKVLSAAQPNLTPVGLELGGKSARLVFADADRQTAIQAALMGCIPMSGQACIAGTRVLVEDSIFDSFVADVQNAASYIKVGDPADADTAMGPLIHKQQMDRVLGFVDRASSNGARIVSGGERLGGDLADGFFVGPTLVADVDASHEVVRDEVFGPVVSFMRFRDEEEAVRLANATPYGLAAYIESNDLKRVHRVAEALDAGSILVNNAYGLPVAAPFGGNKQSGVGRVGGIHGIREFVRTKNVYINMA</sequence>
<feature type="domain" description="Aldehyde dehydrogenase" evidence="5">
    <location>
        <begin position="27"/>
        <end position="481"/>
    </location>
</feature>
<evidence type="ECO:0000256" key="4">
    <source>
        <dbReference type="RuleBase" id="RU003345"/>
    </source>
</evidence>
<keyword evidence="2 4" id="KW-0560">Oxidoreductase</keyword>
<dbReference type="InterPro" id="IPR016162">
    <property type="entry name" value="Ald_DH_N"/>
</dbReference>
<dbReference type="PROSITE" id="PS00687">
    <property type="entry name" value="ALDEHYDE_DEHYDR_GLU"/>
    <property type="match status" value="1"/>
</dbReference>
<organism evidence="6 7">
    <name type="scientific">Novosphingobium pentaromativorans US6-1</name>
    <dbReference type="NCBI Taxonomy" id="1088721"/>
    <lineage>
        <taxon>Bacteria</taxon>
        <taxon>Pseudomonadati</taxon>
        <taxon>Pseudomonadota</taxon>
        <taxon>Alphaproteobacteria</taxon>
        <taxon>Sphingomonadales</taxon>
        <taxon>Sphingomonadaceae</taxon>
        <taxon>Novosphingobium</taxon>
    </lineage>
</organism>
<dbReference type="Proteomes" id="UP000004030">
    <property type="component" value="Unassembled WGS sequence"/>
</dbReference>
<dbReference type="SUPFAM" id="SSF53720">
    <property type="entry name" value="ALDH-like"/>
    <property type="match status" value="1"/>
</dbReference>
<dbReference type="Pfam" id="PF00171">
    <property type="entry name" value="Aldedh"/>
    <property type="match status" value="1"/>
</dbReference>
<comment type="caution">
    <text evidence="6">The sequence shown here is derived from an EMBL/GenBank/DDBJ whole genome shotgun (WGS) entry which is preliminary data.</text>
</comment>
<dbReference type="STRING" id="1088721.JI59_09685"/>
<dbReference type="EMBL" id="AGFM01000029">
    <property type="protein sequence ID" value="EHJ60919.1"/>
    <property type="molecule type" value="Genomic_DNA"/>
</dbReference>
<evidence type="ECO:0000256" key="1">
    <source>
        <dbReference type="ARBA" id="ARBA00009986"/>
    </source>
</evidence>
<dbReference type="PANTHER" id="PTHR11699">
    <property type="entry name" value="ALDEHYDE DEHYDROGENASE-RELATED"/>
    <property type="match status" value="1"/>
</dbReference>
<dbReference type="Gene3D" id="3.40.605.10">
    <property type="entry name" value="Aldehyde Dehydrogenase, Chain A, domain 1"/>
    <property type="match status" value="1"/>
</dbReference>
<dbReference type="GO" id="GO:0016620">
    <property type="term" value="F:oxidoreductase activity, acting on the aldehyde or oxo group of donors, NAD or NADP as acceptor"/>
    <property type="evidence" value="ECO:0007669"/>
    <property type="project" value="InterPro"/>
</dbReference>
<evidence type="ECO:0000256" key="2">
    <source>
        <dbReference type="ARBA" id="ARBA00023002"/>
    </source>
</evidence>
<proteinExistence type="inferred from homology"/>
<dbReference type="AlphaFoldDB" id="G6ECK8"/>
<dbReference type="FunFam" id="3.40.605.10:FF:000007">
    <property type="entry name" value="NAD/NADP-dependent betaine aldehyde dehydrogenase"/>
    <property type="match status" value="1"/>
</dbReference>
<reference evidence="6 7" key="1">
    <citation type="journal article" date="2012" name="J. Bacteriol.">
        <title>Genome sequence of benzo(a)pyrene-degrading bacterium Novosphingobium pentaromativorans US6-1.</title>
        <authorList>
            <person name="Luo Y.R."/>
            <person name="Kang S.G."/>
            <person name="Kim S.J."/>
            <person name="Kim M.R."/>
            <person name="Li N."/>
            <person name="Lee J.H."/>
            <person name="Kwon K.K."/>
        </authorList>
    </citation>
    <scope>NUCLEOTIDE SEQUENCE [LARGE SCALE GENOMIC DNA]</scope>
    <source>
        <strain evidence="6 7">US6-1</strain>
    </source>
</reference>
<dbReference type="InterPro" id="IPR029510">
    <property type="entry name" value="Ald_DH_CS_GLU"/>
</dbReference>
<dbReference type="Gene3D" id="3.40.309.10">
    <property type="entry name" value="Aldehyde Dehydrogenase, Chain A, domain 2"/>
    <property type="match status" value="1"/>
</dbReference>
<comment type="similarity">
    <text evidence="1 4">Belongs to the aldehyde dehydrogenase family.</text>
</comment>
<dbReference type="InterPro" id="IPR015590">
    <property type="entry name" value="Aldehyde_DH_dom"/>
</dbReference>
<gene>
    <name evidence="6" type="ORF">NSU_2079</name>
</gene>
<dbReference type="RefSeq" id="WP_007012994.1">
    <property type="nucleotide sequence ID" value="NZ_AGFM01000029.1"/>
</dbReference>